<dbReference type="CDD" id="cd00038">
    <property type="entry name" value="CAP_ED"/>
    <property type="match status" value="1"/>
</dbReference>
<dbReference type="InterPro" id="IPR000595">
    <property type="entry name" value="cNMP-bd_dom"/>
</dbReference>
<dbReference type="SMART" id="SM00100">
    <property type="entry name" value="cNMP"/>
    <property type="match status" value="1"/>
</dbReference>
<dbReference type="GO" id="GO:0003700">
    <property type="term" value="F:DNA-binding transcription factor activity"/>
    <property type="evidence" value="ECO:0007669"/>
    <property type="project" value="TreeGrafter"/>
</dbReference>
<keyword evidence="2" id="KW-0238">DNA-binding</keyword>
<dbReference type="InterPro" id="IPR036390">
    <property type="entry name" value="WH_DNA-bd_sf"/>
</dbReference>
<dbReference type="EMBL" id="SMGG01000003">
    <property type="protein sequence ID" value="TCK62512.1"/>
    <property type="molecule type" value="Genomic_DNA"/>
</dbReference>
<evidence type="ECO:0000256" key="1">
    <source>
        <dbReference type="ARBA" id="ARBA00023015"/>
    </source>
</evidence>
<dbReference type="Pfam" id="PF00027">
    <property type="entry name" value="cNMP_binding"/>
    <property type="match status" value="1"/>
</dbReference>
<sequence length="221" mass="24808">MNLAEQLAKAAIFETTEKNDLERLASFCKVKKFAKDEVVFHEGDVGTDLYVVTSGSFRVVLVDGNGDEIILSLIRPCGVVGEMSMIDGLGRTGTLIADELSEIILIPRKALNELLQKDFNVTLYLLETLTERLRKADELIESLAFLNVKERIMKFLLDSVKGEQEPQNGYFTIRKYTHQELSNMIGASRESVTKCLKILSLEGAIKVKDDCMQVKEPVILY</sequence>
<dbReference type="OrthoDB" id="9788438at2"/>
<evidence type="ECO:0000259" key="5">
    <source>
        <dbReference type="PROSITE" id="PS51063"/>
    </source>
</evidence>
<dbReference type="RefSeq" id="WP_132872624.1">
    <property type="nucleotide sequence ID" value="NZ_SMGG01000003.1"/>
</dbReference>
<dbReference type="GO" id="GO:0003677">
    <property type="term" value="F:DNA binding"/>
    <property type="evidence" value="ECO:0007669"/>
    <property type="project" value="UniProtKB-KW"/>
</dbReference>
<dbReference type="Pfam" id="PF13545">
    <property type="entry name" value="HTH_Crp_2"/>
    <property type="match status" value="1"/>
</dbReference>
<proteinExistence type="predicted"/>
<dbReference type="InterPro" id="IPR014710">
    <property type="entry name" value="RmlC-like_jellyroll"/>
</dbReference>
<keyword evidence="3" id="KW-0804">Transcription</keyword>
<evidence type="ECO:0000313" key="7">
    <source>
        <dbReference type="Proteomes" id="UP000294614"/>
    </source>
</evidence>
<evidence type="ECO:0000256" key="2">
    <source>
        <dbReference type="ARBA" id="ARBA00023125"/>
    </source>
</evidence>
<accession>A0A4R1KD76</accession>
<gene>
    <name evidence="6" type="ORF">C8D98_1041</name>
</gene>
<dbReference type="AlphaFoldDB" id="A0A4R1KD76"/>
<dbReference type="PROSITE" id="PS51063">
    <property type="entry name" value="HTH_CRP_2"/>
    <property type="match status" value="1"/>
</dbReference>
<dbReference type="Gene3D" id="1.10.10.10">
    <property type="entry name" value="Winged helix-like DNA-binding domain superfamily/Winged helix DNA-binding domain"/>
    <property type="match status" value="1"/>
</dbReference>
<dbReference type="SUPFAM" id="SSF46785">
    <property type="entry name" value="Winged helix' DNA-binding domain"/>
    <property type="match status" value="1"/>
</dbReference>
<feature type="domain" description="HTH crp-type" evidence="5">
    <location>
        <begin position="146"/>
        <end position="218"/>
    </location>
</feature>
<organism evidence="6 7">
    <name type="scientific">Seleniivibrio woodruffii</name>
    <dbReference type="NCBI Taxonomy" id="1078050"/>
    <lineage>
        <taxon>Bacteria</taxon>
        <taxon>Pseudomonadati</taxon>
        <taxon>Deferribacterota</taxon>
        <taxon>Deferribacteres</taxon>
        <taxon>Deferribacterales</taxon>
        <taxon>Geovibrionaceae</taxon>
        <taxon>Seleniivibrio</taxon>
    </lineage>
</organism>
<dbReference type="GO" id="GO:0005829">
    <property type="term" value="C:cytosol"/>
    <property type="evidence" value="ECO:0007669"/>
    <property type="project" value="TreeGrafter"/>
</dbReference>
<dbReference type="PROSITE" id="PS50042">
    <property type="entry name" value="CNMP_BINDING_3"/>
    <property type="match status" value="1"/>
</dbReference>
<evidence type="ECO:0000313" key="6">
    <source>
        <dbReference type="EMBL" id="TCK62512.1"/>
    </source>
</evidence>
<comment type="caution">
    <text evidence="6">The sequence shown here is derived from an EMBL/GenBank/DDBJ whole genome shotgun (WGS) entry which is preliminary data.</text>
</comment>
<evidence type="ECO:0000256" key="3">
    <source>
        <dbReference type="ARBA" id="ARBA00023163"/>
    </source>
</evidence>
<evidence type="ECO:0000259" key="4">
    <source>
        <dbReference type="PROSITE" id="PS50042"/>
    </source>
</evidence>
<dbReference type="Gene3D" id="2.60.120.10">
    <property type="entry name" value="Jelly Rolls"/>
    <property type="match status" value="1"/>
</dbReference>
<dbReference type="InterPro" id="IPR050397">
    <property type="entry name" value="Env_Response_Regulators"/>
</dbReference>
<reference evidence="6 7" key="1">
    <citation type="submission" date="2019-03" db="EMBL/GenBank/DDBJ databases">
        <title>Genomic Encyclopedia of Type Strains, Phase IV (KMG-IV): sequencing the most valuable type-strain genomes for metagenomic binning, comparative biology and taxonomic classification.</title>
        <authorList>
            <person name="Goeker M."/>
        </authorList>
    </citation>
    <scope>NUCLEOTIDE SEQUENCE [LARGE SCALE GENOMIC DNA]</scope>
    <source>
        <strain evidence="6 7">DSM 24984</strain>
    </source>
</reference>
<dbReference type="InterPro" id="IPR012318">
    <property type="entry name" value="HTH_CRP"/>
</dbReference>
<dbReference type="PANTHER" id="PTHR24567">
    <property type="entry name" value="CRP FAMILY TRANSCRIPTIONAL REGULATORY PROTEIN"/>
    <property type="match status" value="1"/>
</dbReference>
<feature type="domain" description="Cyclic nucleotide-binding" evidence="4">
    <location>
        <begin position="12"/>
        <end position="132"/>
    </location>
</feature>
<keyword evidence="7" id="KW-1185">Reference proteome</keyword>
<dbReference type="Proteomes" id="UP000294614">
    <property type="component" value="Unassembled WGS sequence"/>
</dbReference>
<dbReference type="SUPFAM" id="SSF51206">
    <property type="entry name" value="cAMP-binding domain-like"/>
    <property type="match status" value="1"/>
</dbReference>
<dbReference type="InterPro" id="IPR018490">
    <property type="entry name" value="cNMP-bd_dom_sf"/>
</dbReference>
<dbReference type="PANTHER" id="PTHR24567:SF74">
    <property type="entry name" value="HTH-TYPE TRANSCRIPTIONAL REGULATOR ARCR"/>
    <property type="match status" value="1"/>
</dbReference>
<name>A0A4R1KD76_9BACT</name>
<protein>
    <submittedName>
        <fullName evidence="6">CRP-like cAMP-binding protein</fullName>
    </submittedName>
</protein>
<keyword evidence="1" id="KW-0805">Transcription regulation</keyword>
<dbReference type="InterPro" id="IPR036388">
    <property type="entry name" value="WH-like_DNA-bd_sf"/>
</dbReference>